<name>A0A367L8D0_9HYPO</name>
<protein>
    <submittedName>
        <fullName evidence="1">Uncharacterized protein</fullName>
    </submittedName>
</protein>
<dbReference type="Proteomes" id="UP000253664">
    <property type="component" value="Unassembled WGS sequence"/>
</dbReference>
<proteinExistence type="predicted"/>
<accession>A0A367L8D0</accession>
<evidence type="ECO:0000313" key="2">
    <source>
        <dbReference type="Proteomes" id="UP000253664"/>
    </source>
</evidence>
<dbReference type="EMBL" id="LKCN02000011">
    <property type="protein sequence ID" value="RCI10679.1"/>
    <property type="molecule type" value="Genomic_DNA"/>
</dbReference>
<organism evidence="1 2">
    <name type="scientific">Ophiocordyceps polyrhachis-furcata BCC 54312</name>
    <dbReference type="NCBI Taxonomy" id="1330021"/>
    <lineage>
        <taxon>Eukaryota</taxon>
        <taxon>Fungi</taxon>
        <taxon>Dikarya</taxon>
        <taxon>Ascomycota</taxon>
        <taxon>Pezizomycotina</taxon>
        <taxon>Sordariomycetes</taxon>
        <taxon>Hypocreomycetidae</taxon>
        <taxon>Hypocreales</taxon>
        <taxon>Ophiocordycipitaceae</taxon>
        <taxon>Ophiocordyceps</taxon>
    </lineage>
</organism>
<gene>
    <name evidence="1" type="ORF">L249_5237</name>
</gene>
<evidence type="ECO:0000313" key="1">
    <source>
        <dbReference type="EMBL" id="RCI10679.1"/>
    </source>
</evidence>
<reference evidence="1 2" key="1">
    <citation type="journal article" date="2015" name="BMC Genomics">
        <title>Insights from the genome of Ophiocordyceps polyrhachis-furcata to pathogenicity and host specificity in insect fungi.</title>
        <authorList>
            <person name="Wichadakul D."/>
            <person name="Kobmoo N."/>
            <person name="Ingsriswang S."/>
            <person name="Tangphatsornruang S."/>
            <person name="Chantasingh D."/>
            <person name="Luangsa-ard J.J."/>
            <person name="Eurwilaichitr L."/>
        </authorList>
    </citation>
    <scope>NUCLEOTIDE SEQUENCE [LARGE SCALE GENOMIC DNA]</scope>
    <source>
        <strain evidence="1 2">BCC 54312</strain>
    </source>
</reference>
<sequence length="88" mass="9934">MVLFILHMPSESTIHREGKTALSCPQDREALSDKDVPNSAHVHDLPLLPSLSVTWKEGASEMHCMFLLFHPAEIRGCFSCLSVCRRDR</sequence>
<keyword evidence="2" id="KW-1185">Reference proteome</keyword>
<dbReference type="AlphaFoldDB" id="A0A367L8D0"/>
<comment type="caution">
    <text evidence="1">The sequence shown here is derived from an EMBL/GenBank/DDBJ whole genome shotgun (WGS) entry which is preliminary data.</text>
</comment>